<reference evidence="2 3" key="1">
    <citation type="submission" date="2023-03" db="EMBL/GenBank/DDBJ databases">
        <title>WGS of Methanotrichaceae archaeon Mx.</title>
        <authorList>
            <person name="Sorokin D.Y."/>
            <person name="Merkel A.Y."/>
        </authorList>
    </citation>
    <scope>NUCLEOTIDE SEQUENCE [LARGE SCALE GENOMIC DNA]</scope>
    <source>
        <strain evidence="2 3">Mx</strain>
    </source>
</reference>
<keyword evidence="3" id="KW-1185">Reference proteome</keyword>
<evidence type="ECO:0000256" key="1">
    <source>
        <dbReference type="SAM" id="Phobius"/>
    </source>
</evidence>
<accession>A0ABT5X8V6</accession>
<keyword evidence="1" id="KW-1133">Transmembrane helix</keyword>
<evidence type="ECO:0000313" key="2">
    <source>
        <dbReference type="EMBL" id="MDF0591134.1"/>
    </source>
</evidence>
<dbReference type="RefSeq" id="WP_316966876.1">
    <property type="nucleotide sequence ID" value="NZ_JARFPK010000028.1"/>
</dbReference>
<gene>
    <name evidence="2" type="ORF">P0O15_08130</name>
</gene>
<sequence>MRILTNFKRRSIGSQALLAGVVFFLAYTLYLDYIGDPSLREAAFAAAIFSSSYFLTSMIVLRRKLQRKKR</sequence>
<feature type="transmembrane region" description="Helical" evidence="1">
    <location>
        <begin position="42"/>
        <end position="61"/>
    </location>
</feature>
<dbReference type="EMBL" id="JARFPK010000028">
    <property type="protein sequence ID" value="MDF0591134.1"/>
    <property type="molecule type" value="Genomic_DNA"/>
</dbReference>
<feature type="transmembrane region" description="Helical" evidence="1">
    <location>
        <begin position="12"/>
        <end position="30"/>
    </location>
</feature>
<keyword evidence="1" id="KW-0812">Transmembrane</keyword>
<organism evidence="2 3">
    <name type="scientific">Candidatus Methanocrinis natronophilus</name>
    <dbReference type="NCBI Taxonomy" id="3033396"/>
    <lineage>
        <taxon>Archaea</taxon>
        <taxon>Methanobacteriati</taxon>
        <taxon>Methanobacteriota</taxon>
        <taxon>Stenosarchaea group</taxon>
        <taxon>Methanomicrobia</taxon>
        <taxon>Methanotrichales</taxon>
        <taxon>Methanotrichaceae</taxon>
        <taxon>Methanocrinis</taxon>
    </lineage>
</organism>
<evidence type="ECO:0000313" key="3">
    <source>
        <dbReference type="Proteomes" id="UP001220010"/>
    </source>
</evidence>
<comment type="caution">
    <text evidence="2">The sequence shown here is derived from an EMBL/GenBank/DDBJ whole genome shotgun (WGS) entry which is preliminary data.</text>
</comment>
<protein>
    <submittedName>
        <fullName evidence="2">Uncharacterized protein</fullName>
    </submittedName>
</protein>
<name>A0ABT5X8V6_9EURY</name>
<keyword evidence="1" id="KW-0472">Membrane</keyword>
<dbReference type="Proteomes" id="UP001220010">
    <property type="component" value="Unassembled WGS sequence"/>
</dbReference>
<proteinExistence type="predicted"/>